<evidence type="ECO:0000256" key="1">
    <source>
        <dbReference type="SAM" id="MobiDB-lite"/>
    </source>
</evidence>
<gene>
    <name evidence="2" type="ORF">RIMI_LOCUS22267405</name>
</gene>
<dbReference type="PANTHER" id="PTHR16155">
    <property type="entry name" value="DED DOMAIN-CONTAINING PROTEIN"/>
    <property type="match status" value="1"/>
</dbReference>
<dbReference type="Proteomes" id="UP001176940">
    <property type="component" value="Unassembled WGS sequence"/>
</dbReference>
<protein>
    <submittedName>
        <fullName evidence="2">Uncharacterized protein</fullName>
    </submittedName>
</protein>
<accession>A0ABN9MTA7</accession>
<feature type="compositionally biased region" description="Polar residues" evidence="1">
    <location>
        <begin position="54"/>
        <end position="64"/>
    </location>
</feature>
<evidence type="ECO:0000313" key="2">
    <source>
        <dbReference type="EMBL" id="CAJ0967562.1"/>
    </source>
</evidence>
<proteinExistence type="predicted"/>
<reference evidence="2" key="1">
    <citation type="submission" date="2023-07" db="EMBL/GenBank/DDBJ databases">
        <authorList>
            <person name="Stuckert A."/>
        </authorList>
    </citation>
    <scope>NUCLEOTIDE SEQUENCE</scope>
</reference>
<dbReference type="EMBL" id="CAUEEQ010078358">
    <property type="protein sequence ID" value="CAJ0967562.1"/>
    <property type="molecule type" value="Genomic_DNA"/>
</dbReference>
<dbReference type="PANTHER" id="PTHR16155:SF3">
    <property type="entry name" value="STERILE ALPHA MOTIF DOMAIN-CONTAINING PROTEIN 9-LIKE"/>
    <property type="match status" value="1"/>
</dbReference>
<feature type="region of interest" description="Disordered" evidence="1">
    <location>
        <begin position="1"/>
        <end position="67"/>
    </location>
</feature>
<organism evidence="2 3">
    <name type="scientific">Ranitomeya imitator</name>
    <name type="common">mimic poison frog</name>
    <dbReference type="NCBI Taxonomy" id="111125"/>
    <lineage>
        <taxon>Eukaryota</taxon>
        <taxon>Metazoa</taxon>
        <taxon>Chordata</taxon>
        <taxon>Craniata</taxon>
        <taxon>Vertebrata</taxon>
        <taxon>Euteleostomi</taxon>
        <taxon>Amphibia</taxon>
        <taxon>Batrachia</taxon>
        <taxon>Anura</taxon>
        <taxon>Neobatrachia</taxon>
        <taxon>Hyloidea</taxon>
        <taxon>Dendrobatidae</taxon>
        <taxon>Dendrobatinae</taxon>
        <taxon>Ranitomeya</taxon>
    </lineage>
</organism>
<name>A0ABN9MTA7_9NEOB</name>
<keyword evidence="3" id="KW-1185">Reference proteome</keyword>
<sequence length="135" mass="15178">MGASGHSREVFSQPEEVQTPVKSDFVNSPQKLPKDEMQSSKKTQKGINPDDSAPQPQLSSSVSPANFRPFNKEVGNFKYVKGHVLPPESGVEDMITPCHEYKSLITASKLDRTRLQDEICLRGDQIRLCLYERED</sequence>
<comment type="caution">
    <text evidence="2">The sequence shown here is derived from an EMBL/GenBank/DDBJ whole genome shotgun (WGS) entry which is preliminary data.</text>
</comment>
<evidence type="ECO:0000313" key="3">
    <source>
        <dbReference type="Proteomes" id="UP001176940"/>
    </source>
</evidence>